<protein>
    <submittedName>
        <fullName evidence="1">Phage major tail protein, TP901-1 family</fullName>
    </submittedName>
</protein>
<reference evidence="1" key="1">
    <citation type="submission" date="2020-04" db="EMBL/GenBank/DDBJ databases">
        <title>Deep metagenomics examines the oral microbiome during advanced dental caries in children, revealing novel taxa and co-occurrences with host molecules.</title>
        <authorList>
            <person name="Baker J.L."/>
            <person name="Morton J.T."/>
            <person name="Dinis M."/>
            <person name="Alvarez R."/>
            <person name="Tran N.C."/>
            <person name="Knight R."/>
            <person name="Edlund A."/>
        </authorList>
    </citation>
    <scope>NUCLEOTIDE SEQUENCE</scope>
    <source>
        <strain evidence="1">JCVI_3_bin.11</strain>
    </source>
</reference>
<dbReference type="Proteomes" id="UP000787322">
    <property type="component" value="Unassembled WGS sequence"/>
</dbReference>
<dbReference type="NCBIfam" id="TIGR02126">
    <property type="entry name" value="phgtail_TP901_1"/>
    <property type="match status" value="1"/>
</dbReference>
<sequence>MPDSTAFDSGAYCDVSAGGVNAVNGAEVLLGVFSADGSKLLAIAGEKSHKVSLSADTTSVSTKSSRGAWKVNRASTRSFEVSVDTVAVKDAESDKLFRQALADGTILCVKEFLDNTDFTPIGGGAVIVTKYEADSPTDDVRTASVSLTGTGKWTWFDIDAAAKAKAITKPTGR</sequence>
<name>A0A9D5X461_9ACTN</name>
<gene>
    <name evidence="1" type="ORF">HXK24_05565</name>
</gene>
<dbReference type="AlphaFoldDB" id="A0A9D5X461"/>
<proteinExistence type="predicted"/>
<evidence type="ECO:0000313" key="1">
    <source>
        <dbReference type="EMBL" id="MBF4803266.1"/>
    </source>
</evidence>
<dbReference type="InterPro" id="IPR011855">
    <property type="entry name" value="Phgtail_TP901_1"/>
</dbReference>
<dbReference type="Pfam" id="PF06199">
    <property type="entry name" value="Phage_tail_2"/>
    <property type="match status" value="1"/>
</dbReference>
<accession>A0A9D5X461</accession>
<organism evidence="1 2">
    <name type="scientific">Lancefieldella parvula</name>
    <dbReference type="NCBI Taxonomy" id="1382"/>
    <lineage>
        <taxon>Bacteria</taxon>
        <taxon>Bacillati</taxon>
        <taxon>Actinomycetota</taxon>
        <taxon>Coriobacteriia</taxon>
        <taxon>Coriobacteriales</taxon>
        <taxon>Atopobiaceae</taxon>
        <taxon>Lancefieldella</taxon>
    </lineage>
</organism>
<evidence type="ECO:0000313" key="2">
    <source>
        <dbReference type="Proteomes" id="UP000787322"/>
    </source>
</evidence>
<dbReference type="EMBL" id="JABZGU010000150">
    <property type="protein sequence ID" value="MBF4803266.1"/>
    <property type="molecule type" value="Genomic_DNA"/>
</dbReference>
<comment type="caution">
    <text evidence="1">The sequence shown here is derived from an EMBL/GenBank/DDBJ whole genome shotgun (WGS) entry which is preliminary data.</text>
</comment>